<accession>A0A7X0C003</accession>
<keyword evidence="1" id="KW-0812">Transmembrane</keyword>
<dbReference type="AlphaFoldDB" id="A0A7X0C003"/>
<feature type="transmembrane region" description="Helical" evidence="1">
    <location>
        <begin position="14"/>
        <end position="39"/>
    </location>
</feature>
<name>A0A7X0C003_9ACTN</name>
<dbReference type="RefSeq" id="WP_221495844.1">
    <property type="nucleotide sequence ID" value="NZ_JACHJB010000001.1"/>
</dbReference>
<evidence type="ECO:0000313" key="3">
    <source>
        <dbReference type="Proteomes" id="UP000583800"/>
    </source>
</evidence>
<keyword evidence="1" id="KW-1133">Transmembrane helix</keyword>
<dbReference type="Proteomes" id="UP000583800">
    <property type="component" value="Unassembled WGS sequence"/>
</dbReference>
<keyword evidence="1" id="KW-0472">Membrane</keyword>
<organism evidence="2 3">
    <name type="scientific">Nonomuraea muscovyensis</name>
    <dbReference type="NCBI Taxonomy" id="1124761"/>
    <lineage>
        <taxon>Bacteria</taxon>
        <taxon>Bacillati</taxon>
        <taxon>Actinomycetota</taxon>
        <taxon>Actinomycetes</taxon>
        <taxon>Streptosporangiales</taxon>
        <taxon>Streptosporangiaceae</taxon>
        <taxon>Nonomuraea</taxon>
    </lineage>
</organism>
<protein>
    <submittedName>
        <fullName evidence="2">Putative membrane protein</fullName>
    </submittedName>
</protein>
<evidence type="ECO:0000313" key="2">
    <source>
        <dbReference type="EMBL" id="MBB6345853.1"/>
    </source>
</evidence>
<reference evidence="2 3" key="1">
    <citation type="submission" date="2020-08" db="EMBL/GenBank/DDBJ databases">
        <title>Sequencing the genomes of 1000 actinobacteria strains.</title>
        <authorList>
            <person name="Klenk H.-P."/>
        </authorList>
    </citation>
    <scope>NUCLEOTIDE SEQUENCE [LARGE SCALE GENOMIC DNA]</scope>
    <source>
        <strain evidence="2 3">DSM 45913</strain>
    </source>
</reference>
<sequence length="83" mass="9218">MEVVMMMYGYGPGVGWMIVMTIVWILLIGAVVWAALRVAQTSGRGDRGRETAEEILARRFAKGEIDAAAYDEARERLGRGQSR</sequence>
<dbReference type="EMBL" id="JACHJB010000001">
    <property type="protein sequence ID" value="MBB6345853.1"/>
    <property type="molecule type" value="Genomic_DNA"/>
</dbReference>
<comment type="caution">
    <text evidence="2">The sequence shown here is derived from an EMBL/GenBank/DDBJ whole genome shotgun (WGS) entry which is preliminary data.</text>
</comment>
<proteinExistence type="predicted"/>
<keyword evidence="3" id="KW-1185">Reference proteome</keyword>
<evidence type="ECO:0000256" key="1">
    <source>
        <dbReference type="SAM" id="Phobius"/>
    </source>
</evidence>
<gene>
    <name evidence="2" type="ORF">FHU36_002362</name>
</gene>